<evidence type="ECO:0000313" key="1">
    <source>
        <dbReference type="EMBL" id="WAR10585.1"/>
    </source>
</evidence>
<name>A0ABY7EN03_MYAAR</name>
<keyword evidence="2" id="KW-1185">Reference proteome</keyword>
<organism evidence="1 2">
    <name type="scientific">Mya arenaria</name>
    <name type="common">Soft-shell clam</name>
    <dbReference type="NCBI Taxonomy" id="6604"/>
    <lineage>
        <taxon>Eukaryota</taxon>
        <taxon>Metazoa</taxon>
        <taxon>Spiralia</taxon>
        <taxon>Lophotrochozoa</taxon>
        <taxon>Mollusca</taxon>
        <taxon>Bivalvia</taxon>
        <taxon>Autobranchia</taxon>
        <taxon>Heteroconchia</taxon>
        <taxon>Euheterodonta</taxon>
        <taxon>Imparidentia</taxon>
        <taxon>Neoheterodontei</taxon>
        <taxon>Myida</taxon>
        <taxon>Myoidea</taxon>
        <taxon>Myidae</taxon>
        <taxon>Mya</taxon>
    </lineage>
</organism>
<gene>
    <name evidence="1" type="ORF">MAR_035661</name>
</gene>
<reference evidence="1" key="1">
    <citation type="submission" date="2022-11" db="EMBL/GenBank/DDBJ databases">
        <title>Centuries of genome instability and evolution in soft-shell clam transmissible cancer (bioRxiv).</title>
        <authorList>
            <person name="Hart S.F.M."/>
            <person name="Yonemitsu M.A."/>
            <person name="Giersch R.M."/>
            <person name="Beal B.F."/>
            <person name="Arriagada G."/>
            <person name="Davis B.W."/>
            <person name="Ostrander E.A."/>
            <person name="Goff S.P."/>
            <person name="Metzger M.J."/>
        </authorList>
    </citation>
    <scope>NUCLEOTIDE SEQUENCE</scope>
    <source>
        <strain evidence="1">MELC-2E11</strain>
        <tissue evidence="1">Siphon/mantle</tissue>
    </source>
</reference>
<dbReference type="EMBL" id="CP111018">
    <property type="protein sequence ID" value="WAR10585.1"/>
    <property type="molecule type" value="Genomic_DNA"/>
</dbReference>
<protein>
    <submittedName>
        <fullName evidence="1">Uncharacterized protein</fullName>
    </submittedName>
</protein>
<accession>A0ABY7EN03</accession>
<sequence length="69" mass="8404">MKRSFFSEKYWPEKFTFITIEKHNGDQLRTNYESFHGPSEGRITKVTKVVNWDKKEVYVKQLCTMWIIK</sequence>
<evidence type="ECO:0000313" key="2">
    <source>
        <dbReference type="Proteomes" id="UP001164746"/>
    </source>
</evidence>
<dbReference type="Proteomes" id="UP001164746">
    <property type="component" value="Chromosome 7"/>
</dbReference>
<proteinExistence type="predicted"/>